<dbReference type="AlphaFoldDB" id="A0AAV3QFQ4"/>
<comment type="caution">
    <text evidence="2">The sequence shown here is derived from an EMBL/GenBank/DDBJ whole genome shotgun (WGS) entry which is preliminary data.</text>
</comment>
<gene>
    <name evidence="2" type="ORF">LIER_18899</name>
</gene>
<feature type="domain" description="Retrotransposon Copia-like N-terminal" evidence="1">
    <location>
        <begin position="49"/>
        <end position="95"/>
    </location>
</feature>
<proteinExistence type="predicted"/>
<accession>A0AAV3QFQ4</accession>
<protein>
    <recommendedName>
        <fullName evidence="1">Retrotransposon Copia-like N-terminal domain-containing protein</fullName>
    </recommendedName>
</protein>
<dbReference type="Pfam" id="PF14244">
    <property type="entry name" value="Retrotran_gag_3"/>
    <property type="match status" value="1"/>
</dbReference>
<evidence type="ECO:0000313" key="2">
    <source>
        <dbReference type="EMBL" id="GAA0162904.1"/>
    </source>
</evidence>
<keyword evidence="3" id="KW-1185">Reference proteome</keyword>
<dbReference type="EMBL" id="BAABME010004590">
    <property type="protein sequence ID" value="GAA0162904.1"/>
    <property type="molecule type" value="Genomic_DNA"/>
</dbReference>
<organism evidence="2 3">
    <name type="scientific">Lithospermum erythrorhizon</name>
    <name type="common">Purple gromwell</name>
    <name type="synonym">Lithospermum officinale var. erythrorhizon</name>
    <dbReference type="NCBI Taxonomy" id="34254"/>
    <lineage>
        <taxon>Eukaryota</taxon>
        <taxon>Viridiplantae</taxon>
        <taxon>Streptophyta</taxon>
        <taxon>Embryophyta</taxon>
        <taxon>Tracheophyta</taxon>
        <taxon>Spermatophyta</taxon>
        <taxon>Magnoliopsida</taxon>
        <taxon>eudicotyledons</taxon>
        <taxon>Gunneridae</taxon>
        <taxon>Pentapetalae</taxon>
        <taxon>asterids</taxon>
        <taxon>lamiids</taxon>
        <taxon>Boraginales</taxon>
        <taxon>Boraginaceae</taxon>
        <taxon>Boraginoideae</taxon>
        <taxon>Lithospermeae</taxon>
        <taxon>Lithospermum</taxon>
    </lineage>
</organism>
<sequence>METENQNQAENQNQNLNQNLAENQNQDLNQNQTINNQNQIKSDDPPFLHSSDHSSLVLVTNLLTERNYTSWSRAMMIALESMDKLGFLTGKEVEPTPDSPTHKQWQKVNSTLISWILNALSTEIAKQGTKTIAGYYNHIKRLWDELDYLKPNIVKDNEERVMQFMMGLNEDFEATRNQVLLMEPLPSIAKAYSMFSDIEKQRSIQNVMNESLNNFVMQVKTGFGNMRRGAHIDKSLLKCDFYGKKGHVKSGCFKIKGLLEIRVY</sequence>
<name>A0AAV3QFQ4_LITER</name>
<evidence type="ECO:0000259" key="1">
    <source>
        <dbReference type="Pfam" id="PF14244"/>
    </source>
</evidence>
<dbReference type="PANTHER" id="PTHR37610">
    <property type="entry name" value="CCHC-TYPE DOMAIN-CONTAINING PROTEIN"/>
    <property type="match status" value="1"/>
</dbReference>
<evidence type="ECO:0000313" key="3">
    <source>
        <dbReference type="Proteomes" id="UP001454036"/>
    </source>
</evidence>
<dbReference type="InterPro" id="IPR029472">
    <property type="entry name" value="Copia-like_N"/>
</dbReference>
<reference evidence="2 3" key="1">
    <citation type="submission" date="2024-01" db="EMBL/GenBank/DDBJ databases">
        <title>The complete chloroplast genome sequence of Lithospermum erythrorhizon: insights into the phylogenetic relationship among Boraginaceae species and the maternal lineages of purple gromwells.</title>
        <authorList>
            <person name="Okada T."/>
            <person name="Watanabe K."/>
        </authorList>
    </citation>
    <scope>NUCLEOTIDE SEQUENCE [LARGE SCALE GENOMIC DNA]</scope>
</reference>
<dbReference type="Proteomes" id="UP001454036">
    <property type="component" value="Unassembled WGS sequence"/>
</dbReference>
<dbReference type="PANTHER" id="PTHR37610:SF40">
    <property type="entry name" value="OS01G0909600 PROTEIN"/>
    <property type="match status" value="1"/>
</dbReference>